<dbReference type="AlphaFoldDB" id="A0A0P0GTX3"/>
<proteinExistence type="predicted"/>
<dbReference type="Pfam" id="PF12771">
    <property type="entry name" value="SusD-like_2"/>
    <property type="match status" value="1"/>
</dbReference>
<dbReference type="InterPro" id="IPR011990">
    <property type="entry name" value="TPR-like_helical_dom_sf"/>
</dbReference>
<organism evidence="1 2">
    <name type="scientific">Bacteroides cellulosilyticus</name>
    <dbReference type="NCBI Taxonomy" id="246787"/>
    <lineage>
        <taxon>Bacteria</taxon>
        <taxon>Pseudomonadati</taxon>
        <taxon>Bacteroidota</taxon>
        <taxon>Bacteroidia</taxon>
        <taxon>Bacteroidales</taxon>
        <taxon>Bacteroidaceae</taxon>
        <taxon>Bacteroides</taxon>
    </lineage>
</organism>
<dbReference type="RefSeq" id="WP_029427548.1">
    <property type="nucleotide sequence ID" value="NZ_CP012801.1"/>
</dbReference>
<dbReference type="PATRIC" id="fig|246787.4.peg.3623"/>
<dbReference type="Proteomes" id="UP000061809">
    <property type="component" value="Chromosome"/>
</dbReference>
<dbReference type="KEGG" id="bcel:BcellWH2_03512"/>
<evidence type="ECO:0000313" key="2">
    <source>
        <dbReference type="Proteomes" id="UP000061809"/>
    </source>
</evidence>
<dbReference type="PROSITE" id="PS51257">
    <property type="entry name" value="PROKAR_LIPOPROTEIN"/>
    <property type="match status" value="1"/>
</dbReference>
<sequence length="499" mass="56385">MKITNNKLITMVAGIFFFSACQPLSEYEVNPNSPSEGQVPPTLILTNVIANTLGAYRPIVGTYNGWAQYIASISSQQGDISFQGYLGSEASFSPYSVLRDVASMEFEGDRINTPAYSGIANFFKVYCLMDMTMQMGDIPMNDALKGKSESNFTPKYDSQKDVFMNCLSLLEEANSILGDAVTRKVSVGSGDLIYGGDVAGWQKAVNALRLRILINLSKKVDDTDLKIKEQFAEILNNPSKYPLFTSNDDNMTFKWYDIEGNRYLLFYQLANSDYYRIGNTYYNLIKKYNDPRISVIAERTKEAVTANPDNIEFDVMEYGGVDCNDSYDNIYAARDKASIYNRTYYCTPTGEPMILLGYSELCFNIAEAINRGWIQGDAEEQYEKGIRASMQFYGISESVISEYLHSSVVAYGGQLEQILNQKYIAFFNNSGWEPFYNIRRTGIPVLNIGDNMNNPSGKIPVRWRYPQAEYQTNEANVREAIKRQFDGTDGVDNLMWLLQ</sequence>
<accession>A0A0P0GTX3</accession>
<gene>
    <name evidence="1" type="ORF">BcellWH2_03512</name>
</gene>
<dbReference type="EMBL" id="CP012801">
    <property type="protein sequence ID" value="ALJ60735.1"/>
    <property type="molecule type" value="Genomic_DNA"/>
</dbReference>
<evidence type="ECO:0000313" key="1">
    <source>
        <dbReference type="EMBL" id="ALJ60735.1"/>
    </source>
</evidence>
<dbReference type="InterPro" id="IPR041662">
    <property type="entry name" value="SusD-like_2"/>
</dbReference>
<dbReference type="SUPFAM" id="SSF48452">
    <property type="entry name" value="TPR-like"/>
    <property type="match status" value="1"/>
</dbReference>
<reference evidence="1 2" key="1">
    <citation type="journal article" date="2015" name="Science">
        <title>Genetic determinants of in vivo fitness and diet responsiveness in multiple human gut Bacteroides.</title>
        <authorList>
            <person name="Wu M."/>
            <person name="McNulty N.P."/>
            <person name="Rodionov D.A."/>
            <person name="Khoroshkin M.S."/>
            <person name="Griffin N.W."/>
            <person name="Cheng J."/>
            <person name="Latreille P."/>
            <person name="Kerstetter R.A."/>
            <person name="Terrapon N."/>
            <person name="Henrissat B."/>
            <person name="Osterman A.L."/>
            <person name="Gordon J.I."/>
        </authorList>
    </citation>
    <scope>NUCLEOTIDE SEQUENCE [LARGE SCALE GENOMIC DNA]</scope>
    <source>
        <strain evidence="1 2">WH2</strain>
    </source>
</reference>
<dbReference type="Gene3D" id="1.25.40.390">
    <property type="match status" value="1"/>
</dbReference>
<protein>
    <submittedName>
        <fullName evidence="1">Starch-binding associating with outer membrane</fullName>
    </submittedName>
</protein>
<name>A0A0P0GTX3_9BACE</name>